<evidence type="ECO:0000313" key="3">
    <source>
        <dbReference type="Proteomes" id="UP000785679"/>
    </source>
</evidence>
<organism evidence="2 3">
    <name type="scientific">Halteria grandinella</name>
    <dbReference type="NCBI Taxonomy" id="5974"/>
    <lineage>
        <taxon>Eukaryota</taxon>
        <taxon>Sar</taxon>
        <taxon>Alveolata</taxon>
        <taxon>Ciliophora</taxon>
        <taxon>Intramacronucleata</taxon>
        <taxon>Spirotrichea</taxon>
        <taxon>Stichotrichia</taxon>
        <taxon>Sporadotrichida</taxon>
        <taxon>Halteriidae</taxon>
        <taxon>Halteria</taxon>
    </lineage>
</organism>
<feature type="region of interest" description="Disordered" evidence="1">
    <location>
        <begin position="754"/>
        <end position="780"/>
    </location>
</feature>
<keyword evidence="3" id="KW-1185">Reference proteome</keyword>
<evidence type="ECO:0000313" key="2">
    <source>
        <dbReference type="EMBL" id="TNV85297.1"/>
    </source>
</evidence>
<dbReference type="EMBL" id="RRYP01001950">
    <property type="protein sequence ID" value="TNV85297.1"/>
    <property type="molecule type" value="Genomic_DNA"/>
</dbReference>
<accession>A0A8J8NZV0</accession>
<sequence>MLLHIILIEDNRLQINIYNRLFSARLQPSLYSFQMQSQINQLDLKYATTPVAFGQQPVSANLTTSYSKPSNAISIRLDGVARPENQIIISNQSGKLQTIDEEHSSGGASSTTESCQGTGGGAGIRQYAQASGIQVTKDSTELSNNIERHSNTVSTRSSLNLSSGESIRVQLRLGQQQSEYNPRIENKRPSIIIEQLAQASSTGNNSLCQPILKVPGKRGRKPKIQQPQAPLQIAEISPPAKSSTLVQFGDSQSKTVHDSSLLSIQRPVLAQGTSTESLSLAQKEANDSSQQSIIGDITADYDNEDDFIEGILNIEPLHRIKEIECQRRQETFYFIRRHASVIKKNLLMAALNKQLKAKTSPNQASLQIDTRFPVNDSGRFNQIIQLQQSTVTPGDKAFESEMLTLLQKFGTQKVLAENALFELAEAPTDIQGLLENFPESHLLMIYANPYVVDYFADNISLLYMLDTQRSQITKEWQNQMMGVRPCSKMLEDEEEFNDMMYPHMCWHKSKRLVPIRILDNQAQTLLNQKVSVTSFMSSAAVVSGSCSSALLVGAQGKRSILQMRGLISRDYGAPNMGGQGLFGGGGFQTDSNYIQEALKFIKEQKGLNKSKNANLLGVSMDKPQPSNFLLSGSNSVFAMGPPKRKGRKPNYLKEMMLLGKGASQAPQTDKIADDSFTTSQPLGAFEQQDLNEDCRYASSQSNNFPKKRESKKETTLTCTYCQGVYHLSCIIGSPIWNKDAPRVSVVNTKATKQNAKYHGKRKQQGTMYGDDSDETHNSSESVGEIYLKKQRKPTSPQSAESAQWLQSKLADKVYVNDFLEKIGYHNQDDTKNVNWACLNCLFTFIREYLAVAGGDLRLVQEIEQSEFIFIKEDVQ</sequence>
<feature type="region of interest" description="Disordered" evidence="1">
    <location>
        <begin position="96"/>
        <end position="123"/>
    </location>
</feature>
<protein>
    <submittedName>
        <fullName evidence="2">Uncharacterized protein</fullName>
    </submittedName>
</protein>
<reference evidence="2" key="1">
    <citation type="submission" date="2019-06" db="EMBL/GenBank/DDBJ databases">
        <authorList>
            <person name="Zheng W."/>
        </authorList>
    </citation>
    <scope>NUCLEOTIDE SEQUENCE</scope>
    <source>
        <strain evidence="2">QDHG01</strain>
    </source>
</reference>
<gene>
    <name evidence="2" type="ORF">FGO68_gene10528</name>
</gene>
<evidence type="ECO:0000256" key="1">
    <source>
        <dbReference type="SAM" id="MobiDB-lite"/>
    </source>
</evidence>
<feature type="compositionally biased region" description="Polar residues" evidence="1">
    <location>
        <begin position="106"/>
        <end position="116"/>
    </location>
</feature>
<comment type="caution">
    <text evidence="2">The sequence shown here is derived from an EMBL/GenBank/DDBJ whole genome shotgun (WGS) entry which is preliminary data.</text>
</comment>
<dbReference type="AlphaFoldDB" id="A0A8J8NZV0"/>
<dbReference type="OrthoDB" id="10680753at2759"/>
<dbReference type="Proteomes" id="UP000785679">
    <property type="component" value="Unassembled WGS sequence"/>
</dbReference>
<name>A0A8J8NZV0_HALGN</name>
<proteinExistence type="predicted"/>